<sequence>MAFIPYYDLISCMFYKEISSGVEKVIFEADGTAKYVYWGDNVFAELTPDNMLILRECDDYFSDYFYRSALLRLNGILAQASYYAGKKFEVDFEAKARLRRFGNDKKLFIWFNCIAYPFKDGLGINLSNGSLIPPDSYRELYESARELQEKYKAPNSSVERAVHILESRGFNAAEKYLKIAIKKSEKGKKVLKPITNFYNELKNSNEIVDVSGFKLFTFTYKVSKWSDKEKEVVVIICKSGMAILEVRNLFRVYSVLRKIQCGKFEEPVNWTGGDERTFFKWNDPKLLDYLKRRILPNIGNLKFDLLELLPDDVRLQLFCDIL</sequence>
<dbReference type="KEGG" id="afg:AFULGI_00016600"/>
<accession>A0A075WH50</accession>
<protein>
    <submittedName>
        <fullName evidence="1">Uncharacterized protein</fullName>
    </submittedName>
</protein>
<dbReference type="EMBL" id="CP006577">
    <property type="protein sequence ID" value="AIG98419.1"/>
    <property type="molecule type" value="Genomic_DNA"/>
</dbReference>
<organism evidence="1 2">
    <name type="scientific">Archaeoglobus fulgidus DSM 8774</name>
    <dbReference type="NCBI Taxonomy" id="1344584"/>
    <lineage>
        <taxon>Archaea</taxon>
        <taxon>Methanobacteriati</taxon>
        <taxon>Methanobacteriota</taxon>
        <taxon>Archaeoglobi</taxon>
        <taxon>Archaeoglobales</taxon>
        <taxon>Archaeoglobaceae</taxon>
        <taxon>Archaeoglobus</taxon>
    </lineage>
</organism>
<evidence type="ECO:0000313" key="2">
    <source>
        <dbReference type="Proteomes" id="UP000028501"/>
    </source>
</evidence>
<proteinExistence type="predicted"/>
<dbReference type="HOGENOM" id="CLU_862216_0_0_2"/>
<name>A0A075WH50_ARCFL</name>
<evidence type="ECO:0000313" key="1">
    <source>
        <dbReference type="EMBL" id="AIG98419.1"/>
    </source>
</evidence>
<dbReference type="Proteomes" id="UP000028501">
    <property type="component" value="Chromosome"/>
</dbReference>
<gene>
    <name evidence="1" type="ORF">AFULGI_00016600</name>
</gene>
<dbReference type="RefSeq" id="WP_048095805.1">
    <property type="nucleotide sequence ID" value="NZ_CP006577.1"/>
</dbReference>
<reference evidence="1 2" key="1">
    <citation type="submission" date="2013-07" db="EMBL/GenBank/DDBJ databases">
        <title>Genome of Archaeoglobus fulgidus.</title>
        <authorList>
            <person name="Fiebig A."/>
            <person name="Birkeland N.-K."/>
        </authorList>
    </citation>
    <scope>NUCLEOTIDE SEQUENCE [LARGE SCALE GENOMIC DNA]</scope>
    <source>
        <strain evidence="1 2">DSM 8774</strain>
    </source>
</reference>
<dbReference type="GeneID" id="24795161"/>
<dbReference type="AlphaFoldDB" id="A0A075WH50"/>